<protein>
    <submittedName>
        <fullName evidence="2">Uncharacterized protein</fullName>
    </submittedName>
</protein>
<name>A0AAE1TTM6_9EUCA</name>
<organism evidence="2 3">
    <name type="scientific">Petrolisthes manimaculis</name>
    <dbReference type="NCBI Taxonomy" id="1843537"/>
    <lineage>
        <taxon>Eukaryota</taxon>
        <taxon>Metazoa</taxon>
        <taxon>Ecdysozoa</taxon>
        <taxon>Arthropoda</taxon>
        <taxon>Crustacea</taxon>
        <taxon>Multicrustacea</taxon>
        <taxon>Malacostraca</taxon>
        <taxon>Eumalacostraca</taxon>
        <taxon>Eucarida</taxon>
        <taxon>Decapoda</taxon>
        <taxon>Pleocyemata</taxon>
        <taxon>Anomura</taxon>
        <taxon>Galatheoidea</taxon>
        <taxon>Porcellanidae</taxon>
        <taxon>Petrolisthes</taxon>
    </lineage>
</organism>
<comment type="caution">
    <text evidence="2">The sequence shown here is derived from an EMBL/GenBank/DDBJ whole genome shotgun (WGS) entry which is preliminary data.</text>
</comment>
<dbReference type="Proteomes" id="UP001292094">
    <property type="component" value="Unassembled WGS sequence"/>
</dbReference>
<gene>
    <name evidence="2" type="ORF">Pmani_032591</name>
</gene>
<reference evidence="2" key="1">
    <citation type="submission" date="2023-11" db="EMBL/GenBank/DDBJ databases">
        <title>Genome assemblies of two species of porcelain crab, Petrolisthes cinctipes and Petrolisthes manimaculis (Anomura: Porcellanidae).</title>
        <authorList>
            <person name="Angst P."/>
        </authorList>
    </citation>
    <scope>NUCLEOTIDE SEQUENCE</scope>
    <source>
        <strain evidence="2">PB745_02</strain>
        <tissue evidence="2">Gill</tissue>
    </source>
</reference>
<sequence length="70" mass="7712">MAAITRPFPPKLAVMAGGTRPTRRNPPPRHRHVNTPLHPDDTRANIGVCLERECWPGCEGEGGGPRRVFC</sequence>
<dbReference type="AlphaFoldDB" id="A0AAE1TTM6"/>
<keyword evidence="3" id="KW-1185">Reference proteome</keyword>
<evidence type="ECO:0000256" key="1">
    <source>
        <dbReference type="SAM" id="MobiDB-lite"/>
    </source>
</evidence>
<feature type="region of interest" description="Disordered" evidence="1">
    <location>
        <begin position="1"/>
        <end position="42"/>
    </location>
</feature>
<feature type="compositionally biased region" description="Basic residues" evidence="1">
    <location>
        <begin position="21"/>
        <end position="33"/>
    </location>
</feature>
<proteinExistence type="predicted"/>
<evidence type="ECO:0000313" key="3">
    <source>
        <dbReference type="Proteomes" id="UP001292094"/>
    </source>
</evidence>
<accession>A0AAE1TTM6</accession>
<dbReference type="EMBL" id="JAWZYT010004196">
    <property type="protein sequence ID" value="KAK4294814.1"/>
    <property type="molecule type" value="Genomic_DNA"/>
</dbReference>
<evidence type="ECO:0000313" key="2">
    <source>
        <dbReference type="EMBL" id="KAK4294814.1"/>
    </source>
</evidence>